<sequence length="684" mass="77837">MVSADLTTASPTTMSETERKSLTKRIISSLSFFKDKKKDKCKNEKEKQTENKNVQAQNEDKPNPVEKILENLQKLEIAKENTRKEEEDDESEFFCFKSIEEDRRSERVDSHSSEDSGFVDTKEVVEGLKCLKIEKDEVKSGEKKKQIVVLARKPPKEKVYCRVAKPYDAEDFYRQIKQINRKTLTGGQVLVNSIQTDNYSEVDRALNSVKEIAQTSQQEQGYWEDVQDMIDGDYHSKESDILSEFFPANQQFYEPIAIVPTSTPEANPIEEFSCANHLNYEDSVDVTSILNLDHMKDLSPASNIFPTPPRSENVPSPISESQTSYYPSNSDYTLSPELSPVYCSDYEKYQDLTSYEECPNETDKTRERSTSICSMKMKQFKDLQKEIAAGFSKMECCEVMRKSCKEILQEHLLKLNAELRRKICVEVTQMNLKTCYGVMHHILLSLSKSGDDEDLQYSLFGLICERVLAQKPALFADDFGLSLLKSAVLRCSHRPFLTRCVVQAIRTSLKSNPELYAGKDCIFTEVDAQGDTLVTACARAGDAYALVLSEITRNEYREQPPLFNVNHVNCDGQAALHLSCSLHSKQSPRIHVTHVLLEHSGADLQQGDSKGGDTPIHLAVNSINCDLHLVLLLFKTVDRKSWKNLAYLRNRSFVSPFDYARSAAKSTTRQNYPPEILDFFKKCR</sequence>
<dbReference type="GeneID" id="114246630"/>
<dbReference type="OrthoDB" id="71307at2759"/>
<accession>A0A6J2K410</accession>
<feature type="region of interest" description="Disordered" evidence="1">
    <location>
        <begin position="1"/>
        <end position="21"/>
    </location>
</feature>
<keyword evidence="2" id="KW-1185">Reference proteome</keyword>
<feature type="compositionally biased region" description="Basic and acidic residues" evidence="1">
    <location>
        <begin position="58"/>
        <end position="67"/>
    </location>
</feature>
<feature type="compositionally biased region" description="Basic and acidic residues" evidence="1">
    <location>
        <begin position="35"/>
        <end position="50"/>
    </location>
</feature>
<evidence type="ECO:0000313" key="3">
    <source>
        <dbReference type="RefSeq" id="XP_028035054.1"/>
    </source>
</evidence>
<dbReference type="KEGG" id="bman:114246630"/>
<proteinExistence type="predicted"/>
<dbReference type="InterPro" id="IPR036770">
    <property type="entry name" value="Ankyrin_rpt-contain_sf"/>
</dbReference>
<organism evidence="2 3">
    <name type="scientific">Bombyx mandarina</name>
    <name type="common">Wild silk moth</name>
    <name type="synonym">Wild silkworm</name>
    <dbReference type="NCBI Taxonomy" id="7092"/>
    <lineage>
        <taxon>Eukaryota</taxon>
        <taxon>Metazoa</taxon>
        <taxon>Ecdysozoa</taxon>
        <taxon>Arthropoda</taxon>
        <taxon>Hexapoda</taxon>
        <taxon>Insecta</taxon>
        <taxon>Pterygota</taxon>
        <taxon>Neoptera</taxon>
        <taxon>Endopterygota</taxon>
        <taxon>Lepidoptera</taxon>
        <taxon>Glossata</taxon>
        <taxon>Ditrysia</taxon>
        <taxon>Bombycoidea</taxon>
        <taxon>Bombycidae</taxon>
        <taxon>Bombycinae</taxon>
        <taxon>Bombyx</taxon>
    </lineage>
</organism>
<feature type="region of interest" description="Disordered" evidence="1">
    <location>
        <begin position="35"/>
        <end position="67"/>
    </location>
</feature>
<dbReference type="RefSeq" id="XP_028035054.1">
    <property type="nucleotide sequence ID" value="XM_028179253.1"/>
</dbReference>
<feature type="compositionally biased region" description="Polar residues" evidence="1">
    <location>
        <begin position="1"/>
        <end position="15"/>
    </location>
</feature>
<dbReference type="Gene3D" id="1.25.40.20">
    <property type="entry name" value="Ankyrin repeat-containing domain"/>
    <property type="match status" value="1"/>
</dbReference>
<dbReference type="Proteomes" id="UP000504629">
    <property type="component" value="Unplaced"/>
</dbReference>
<gene>
    <name evidence="3" type="primary">LOC114246630</name>
</gene>
<reference evidence="3" key="1">
    <citation type="submission" date="2025-08" db="UniProtKB">
        <authorList>
            <consortium name="RefSeq"/>
        </authorList>
    </citation>
    <scope>IDENTIFICATION</scope>
    <source>
        <tissue evidence="3">Silk gland</tissue>
    </source>
</reference>
<evidence type="ECO:0000256" key="1">
    <source>
        <dbReference type="SAM" id="MobiDB-lite"/>
    </source>
</evidence>
<feature type="region of interest" description="Disordered" evidence="1">
    <location>
        <begin position="300"/>
        <end position="331"/>
    </location>
</feature>
<dbReference type="SUPFAM" id="SSF48403">
    <property type="entry name" value="Ankyrin repeat"/>
    <property type="match status" value="1"/>
</dbReference>
<dbReference type="AlphaFoldDB" id="A0A6J2K410"/>
<protein>
    <submittedName>
        <fullName evidence="3">Uncharacterized protein LOC114246630</fullName>
    </submittedName>
</protein>
<evidence type="ECO:0000313" key="2">
    <source>
        <dbReference type="Proteomes" id="UP000504629"/>
    </source>
</evidence>
<feature type="compositionally biased region" description="Polar residues" evidence="1">
    <location>
        <begin position="313"/>
        <end position="331"/>
    </location>
</feature>
<name>A0A6J2K410_BOMMA</name>